<gene>
    <name evidence="1" type="ORF">Patl1_26593</name>
</gene>
<accession>A0ACC1B2U5</accession>
<evidence type="ECO:0000313" key="2">
    <source>
        <dbReference type="Proteomes" id="UP001164250"/>
    </source>
</evidence>
<protein>
    <submittedName>
        <fullName evidence="1">Uncharacterized protein</fullName>
    </submittedName>
</protein>
<reference evidence="2" key="1">
    <citation type="journal article" date="2023" name="G3 (Bethesda)">
        <title>Genome assembly and association tests identify interacting loci associated with vigor, precocity, and sex in interspecific pistachio rootstocks.</title>
        <authorList>
            <person name="Palmer W."/>
            <person name="Jacygrad E."/>
            <person name="Sagayaradj S."/>
            <person name="Cavanaugh K."/>
            <person name="Han R."/>
            <person name="Bertier L."/>
            <person name="Beede B."/>
            <person name="Kafkas S."/>
            <person name="Golino D."/>
            <person name="Preece J."/>
            <person name="Michelmore R."/>
        </authorList>
    </citation>
    <scope>NUCLEOTIDE SEQUENCE [LARGE SCALE GENOMIC DNA]</scope>
</reference>
<organism evidence="1 2">
    <name type="scientific">Pistacia atlantica</name>
    <dbReference type="NCBI Taxonomy" id="434234"/>
    <lineage>
        <taxon>Eukaryota</taxon>
        <taxon>Viridiplantae</taxon>
        <taxon>Streptophyta</taxon>
        <taxon>Embryophyta</taxon>
        <taxon>Tracheophyta</taxon>
        <taxon>Spermatophyta</taxon>
        <taxon>Magnoliopsida</taxon>
        <taxon>eudicotyledons</taxon>
        <taxon>Gunneridae</taxon>
        <taxon>Pentapetalae</taxon>
        <taxon>rosids</taxon>
        <taxon>malvids</taxon>
        <taxon>Sapindales</taxon>
        <taxon>Anacardiaceae</taxon>
        <taxon>Pistacia</taxon>
    </lineage>
</organism>
<proteinExistence type="predicted"/>
<evidence type="ECO:0000313" key="1">
    <source>
        <dbReference type="EMBL" id="KAJ0093272.1"/>
    </source>
</evidence>
<name>A0ACC1B2U5_9ROSI</name>
<keyword evidence="2" id="KW-1185">Reference proteome</keyword>
<comment type="caution">
    <text evidence="1">The sequence shown here is derived from an EMBL/GenBank/DDBJ whole genome shotgun (WGS) entry which is preliminary data.</text>
</comment>
<sequence length="336" mass="38314">MGNQDSKGCFNMGNRDSKGCFNMGNRDSKGCFNMGNRDSKGLIGRHASPSHYLFKMDSFSFRSKALADDFISDTFVAGGYRWQLIIYLSGDWIKAKTNYISVQLELLHTSSLQIGWEVNMIFNFFLFNQLKEKYFSLQDGSVKQLQEMKTKWGIKNFIDLNTFSDPLNGYLINDSCVFGAEVFVVGKTFKGDHLSLIKNYDTLYHTWKNEKFSTLLEEYYESESFGFYKWNVSLYPNGDGPGKGNSISLFLNLPGSSVPQDMKLLVMFTMSVKDQLYGKHVKRTSQSVYKPSDKVGFHRFMALEQLKNPKKGFLVDDTLIIEVEVKLVGVVTKLST</sequence>
<dbReference type="Proteomes" id="UP001164250">
    <property type="component" value="Chromosome 7"/>
</dbReference>
<dbReference type="EMBL" id="CM047903">
    <property type="protein sequence ID" value="KAJ0093272.1"/>
    <property type="molecule type" value="Genomic_DNA"/>
</dbReference>